<dbReference type="SUPFAM" id="SSF46785">
    <property type="entry name" value="Winged helix' DNA-binding domain"/>
    <property type="match status" value="1"/>
</dbReference>
<reference evidence="1 2" key="1">
    <citation type="journal article" date="2024" name="Int. J. Mol. Sci.">
        <title>Exploration of Alicyclobacillus spp. Genome in Search of Antibiotic Resistance.</title>
        <authorList>
            <person name="Bucka-Kolendo J."/>
            <person name="Kiousi D.E."/>
            <person name="Dekowska A."/>
            <person name="Mikolajczuk-Szczyrba A."/>
            <person name="Karadedos D.M."/>
            <person name="Michael P."/>
            <person name="Galanis A."/>
            <person name="Sokolowska B."/>
        </authorList>
    </citation>
    <scope>NUCLEOTIDE SEQUENCE [LARGE SCALE GENOMIC DNA]</scope>
    <source>
        <strain evidence="1 2">KKP 3000</strain>
    </source>
</reference>
<keyword evidence="2" id="KW-1185">Reference proteome</keyword>
<evidence type="ECO:0000313" key="2">
    <source>
        <dbReference type="Proteomes" id="UP001579974"/>
    </source>
</evidence>
<dbReference type="Pfam" id="PF02082">
    <property type="entry name" value="Rrf2"/>
    <property type="match status" value="1"/>
</dbReference>
<dbReference type="InterPro" id="IPR036388">
    <property type="entry name" value="WH-like_DNA-bd_sf"/>
</dbReference>
<dbReference type="PANTHER" id="PTHR33221">
    <property type="entry name" value="WINGED HELIX-TURN-HELIX TRANSCRIPTIONAL REGULATOR, RRF2 FAMILY"/>
    <property type="match status" value="1"/>
</dbReference>
<accession>A0ABV5A9V7</accession>
<dbReference type="InterPro" id="IPR030489">
    <property type="entry name" value="TR_Rrf2-type_CS"/>
</dbReference>
<gene>
    <name evidence="1" type="ORF">KKP3000_001427</name>
</gene>
<organism evidence="1 2">
    <name type="scientific">Alicyclobacillus fastidiosus</name>
    <dbReference type="NCBI Taxonomy" id="392011"/>
    <lineage>
        <taxon>Bacteria</taxon>
        <taxon>Bacillati</taxon>
        <taxon>Bacillota</taxon>
        <taxon>Bacilli</taxon>
        <taxon>Bacillales</taxon>
        <taxon>Alicyclobacillaceae</taxon>
        <taxon>Alicyclobacillus</taxon>
    </lineage>
</organism>
<dbReference type="PROSITE" id="PS51197">
    <property type="entry name" value="HTH_RRF2_2"/>
    <property type="match status" value="1"/>
</dbReference>
<dbReference type="EMBL" id="JBDXSU010000001">
    <property type="protein sequence ID" value="MFB5188988.1"/>
    <property type="molecule type" value="Genomic_DNA"/>
</dbReference>
<dbReference type="Gene3D" id="1.10.10.10">
    <property type="entry name" value="Winged helix-like DNA-binding domain superfamily/Winged helix DNA-binding domain"/>
    <property type="match status" value="1"/>
</dbReference>
<dbReference type="InterPro" id="IPR036390">
    <property type="entry name" value="WH_DNA-bd_sf"/>
</dbReference>
<name>A0ABV5A9V7_9BACL</name>
<dbReference type="Proteomes" id="UP001579974">
    <property type="component" value="Unassembled WGS sequence"/>
</dbReference>
<dbReference type="RefSeq" id="WP_275475809.1">
    <property type="nucleotide sequence ID" value="NZ_CP162940.1"/>
</dbReference>
<dbReference type="InterPro" id="IPR000944">
    <property type="entry name" value="Tscrpt_reg_Rrf2"/>
</dbReference>
<comment type="caution">
    <text evidence="1">The sequence shown here is derived from an EMBL/GenBank/DDBJ whole genome shotgun (WGS) entry which is preliminary data.</text>
</comment>
<protein>
    <submittedName>
        <fullName evidence="1">Rrf2 family transcriptional regulator</fullName>
    </submittedName>
</protein>
<sequence>MHSEFVIAIHSLVLLAYTPDRLRTSDNIANSIVIHPVRVRKVLSVLRKHGYIASKEGAKGGFYLSRVPDAIHLDELYALFTDGSVMPKWPELNPKCPIGGHIETAMEGIFEAGEQELKRHFHQYTIADVLERVQHTT</sequence>
<proteinExistence type="predicted"/>
<evidence type="ECO:0000313" key="1">
    <source>
        <dbReference type="EMBL" id="MFB5188988.1"/>
    </source>
</evidence>
<dbReference type="PROSITE" id="PS01332">
    <property type="entry name" value="HTH_RRF2_1"/>
    <property type="match status" value="1"/>
</dbReference>
<dbReference type="PANTHER" id="PTHR33221:SF15">
    <property type="entry name" value="HTH-TYPE TRANSCRIPTIONAL REGULATOR YWGB-RELATED"/>
    <property type="match status" value="1"/>
</dbReference>